<dbReference type="AlphaFoldDB" id="A0A8J2SWB1"/>
<proteinExistence type="predicted"/>
<evidence type="ECO:0000313" key="2">
    <source>
        <dbReference type="EMBL" id="CAH0374104.1"/>
    </source>
</evidence>
<evidence type="ECO:0000313" key="3">
    <source>
        <dbReference type="Proteomes" id="UP000789595"/>
    </source>
</evidence>
<name>A0A8J2SWB1_9STRA</name>
<gene>
    <name evidence="2" type="ORF">PECAL_4P13700</name>
</gene>
<evidence type="ECO:0000256" key="1">
    <source>
        <dbReference type="SAM" id="MobiDB-lite"/>
    </source>
</evidence>
<feature type="region of interest" description="Disordered" evidence="1">
    <location>
        <begin position="88"/>
        <end position="140"/>
    </location>
</feature>
<accession>A0A8J2SWB1</accession>
<dbReference type="EMBL" id="CAKKNE010000004">
    <property type="protein sequence ID" value="CAH0374104.1"/>
    <property type="molecule type" value="Genomic_DNA"/>
</dbReference>
<reference evidence="2" key="1">
    <citation type="submission" date="2021-11" db="EMBL/GenBank/DDBJ databases">
        <authorList>
            <consortium name="Genoscope - CEA"/>
            <person name="William W."/>
        </authorList>
    </citation>
    <scope>NUCLEOTIDE SEQUENCE</scope>
</reference>
<protein>
    <submittedName>
        <fullName evidence="2">Uncharacterized protein</fullName>
    </submittedName>
</protein>
<comment type="caution">
    <text evidence="2">The sequence shown here is derived from an EMBL/GenBank/DDBJ whole genome shotgun (WGS) entry which is preliminary data.</text>
</comment>
<sequence>YNAVLRRDVHSVRRRLHIVGPPGRLGLPQARGLGREGHLEDQHADHDHHLEVARHVARVGLRRQLHAQERQDASVDDSHDRVRELDRPAVARRAHDAQQEPAPDHPEEGPRHAGRHVRHAPRIRAHADQNGDERHHREERGGHVRALGAVAPIPVAELRGEAQVRRAVHQDARDHEAAHGILGRPVEHEHRHRRVLPIKLPAARILPLEGRLRLVRAAADAGSRPDAAAAQHGGEPQESDDYHGLLVPGPPGGLVRFLHVVGLLRHSQTTELPGAAAQVSGCPAPGSTWTEGALGLAVGCPNSS</sequence>
<dbReference type="Proteomes" id="UP000789595">
    <property type="component" value="Unassembled WGS sequence"/>
</dbReference>
<feature type="compositionally biased region" description="Basic and acidic residues" evidence="1">
    <location>
        <begin position="125"/>
        <end position="140"/>
    </location>
</feature>
<feature type="non-terminal residue" evidence="2">
    <location>
        <position position="1"/>
    </location>
</feature>
<organism evidence="2 3">
    <name type="scientific">Pelagomonas calceolata</name>
    <dbReference type="NCBI Taxonomy" id="35677"/>
    <lineage>
        <taxon>Eukaryota</taxon>
        <taxon>Sar</taxon>
        <taxon>Stramenopiles</taxon>
        <taxon>Ochrophyta</taxon>
        <taxon>Pelagophyceae</taxon>
        <taxon>Pelagomonadales</taxon>
        <taxon>Pelagomonadaceae</taxon>
        <taxon>Pelagomonas</taxon>
    </lineage>
</organism>
<keyword evidence="3" id="KW-1185">Reference proteome</keyword>
<feature type="compositionally biased region" description="Basic and acidic residues" evidence="1">
    <location>
        <begin position="88"/>
        <end position="111"/>
    </location>
</feature>
<feature type="compositionally biased region" description="Basic residues" evidence="1">
    <location>
        <begin position="112"/>
        <end position="124"/>
    </location>
</feature>